<proteinExistence type="predicted"/>
<comment type="caution">
    <text evidence="2">The sequence shown here is derived from an EMBL/GenBank/DDBJ whole genome shotgun (WGS) entry which is preliminary data.</text>
</comment>
<keyword evidence="1" id="KW-0812">Transmembrane</keyword>
<organism evidence="2 3">
    <name type="scientific">Candidatus Staskawiczbacteria bacterium RIFOXYD1_FULL_32_13</name>
    <dbReference type="NCBI Taxonomy" id="1802234"/>
    <lineage>
        <taxon>Bacteria</taxon>
        <taxon>Candidatus Staskawicziibacteriota</taxon>
    </lineage>
</organism>
<accession>A0A1G2JL61</accession>
<reference evidence="2 3" key="1">
    <citation type="journal article" date="2016" name="Nat. Commun.">
        <title>Thousands of microbial genomes shed light on interconnected biogeochemical processes in an aquifer system.</title>
        <authorList>
            <person name="Anantharaman K."/>
            <person name="Brown C.T."/>
            <person name="Hug L.A."/>
            <person name="Sharon I."/>
            <person name="Castelle C.J."/>
            <person name="Probst A.J."/>
            <person name="Thomas B.C."/>
            <person name="Singh A."/>
            <person name="Wilkins M.J."/>
            <person name="Karaoz U."/>
            <person name="Brodie E.L."/>
            <person name="Williams K.H."/>
            <person name="Hubbard S.S."/>
            <person name="Banfield J.F."/>
        </authorList>
    </citation>
    <scope>NUCLEOTIDE SEQUENCE [LARGE SCALE GENOMIC DNA]</scope>
</reference>
<gene>
    <name evidence="2" type="ORF">A2561_03305</name>
</gene>
<feature type="transmembrane region" description="Helical" evidence="1">
    <location>
        <begin position="20"/>
        <end position="46"/>
    </location>
</feature>
<feature type="transmembrane region" description="Helical" evidence="1">
    <location>
        <begin position="52"/>
        <end position="81"/>
    </location>
</feature>
<protein>
    <submittedName>
        <fullName evidence="2">Uncharacterized protein</fullName>
    </submittedName>
</protein>
<dbReference type="AlphaFoldDB" id="A0A1G2JL61"/>
<feature type="transmembrane region" description="Helical" evidence="1">
    <location>
        <begin position="126"/>
        <end position="150"/>
    </location>
</feature>
<name>A0A1G2JL61_9BACT</name>
<feature type="transmembrane region" description="Helical" evidence="1">
    <location>
        <begin position="88"/>
        <end position="106"/>
    </location>
</feature>
<keyword evidence="1" id="KW-1133">Transmembrane helix</keyword>
<evidence type="ECO:0000313" key="2">
    <source>
        <dbReference type="EMBL" id="OGZ87693.1"/>
    </source>
</evidence>
<evidence type="ECO:0000256" key="1">
    <source>
        <dbReference type="SAM" id="Phobius"/>
    </source>
</evidence>
<sequence length="159" mass="18243">MNSINNFINKKLTQVARWILFIPVSFIVYWSSTFIVYIGITFLYYFLSQLKWYFLIPAIFPAFFILSIIAGGLWSCFYIGLFLSPNRLLCWLLAGWFIFSALSGISGYCTPIPVSEDKVIIQLPCWAYIILQLYIVICLVISAIIASVNIGERNKVKNI</sequence>
<dbReference type="Proteomes" id="UP000178935">
    <property type="component" value="Unassembled WGS sequence"/>
</dbReference>
<evidence type="ECO:0000313" key="3">
    <source>
        <dbReference type="Proteomes" id="UP000178935"/>
    </source>
</evidence>
<keyword evidence="1" id="KW-0472">Membrane</keyword>
<dbReference type="EMBL" id="MHPU01000039">
    <property type="protein sequence ID" value="OGZ87693.1"/>
    <property type="molecule type" value="Genomic_DNA"/>
</dbReference>